<dbReference type="Pfam" id="PF00155">
    <property type="entry name" value="Aminotran_1_2"/>
    <property type="match status" value="1"/>
</dbReference>
<keyword evidence="5" id="KW-0012">Acyltransferase</keyword>
<dbReference type="PANTHER" id="PTHR13693:SF100">
    <property type="entry name" value="8-AMINO-7-OXONONANOATE SYNTHASE"/>
    <property type="match status" value="1"/>
</dbReference>
<dbReference type="EMBL" id="CP007770">
    <property type="protein sequence ID" value="AJC88288.1"/>
    <property type="molecule type" value="Genomic_DNA"/>
</dbReference>
<dbReference type="PANTHER" id="PTHR13693">
    <property type="entry name" value="CLASS II AMINOTRANSFERASE/8-AMINO-7-OXONONANOATE SYNTHASE"/>
    <property type="match status" value="1"/>
</dbReference>
<dbReference type="GO" id="GO:0008710">
    <property type="term" value="F:8-amino-7-oxononanoate synthase activity"/>
    <property type="evidence" value="ECO:0007669"/>
    <property type="project" value="UniProtKB-EC"/>
</dbReference>
<name>A0A0A8H2C0_9BACT</name>
<keyword evidence="2 5" id="KW-0808">Transferase</keyword>
<dbReference type="GO" id="GO:0009102">
    <property type="term" value="P:biotin biosynthetic process"/>
    <property type="evidence" value="ECO:0007669"/>
    <property type="project" value="TreeGrafter"/>
</dbReference>
<evidence type="ECO:0000259" key="4">
    <source>
        <dbReference type="Pfam" id="PF00155"/>
    </source>
</evidence>
<dbReference type="KEGG" id="cis:CINS_1332"/>
<dbReference type="SUPFAM" id="SSF53383">
    <property type="entry name" value="PLP-dependent transferases"/>
    <property type="match status" value="1"/>
</dbReference>
<dbReference type="InterPro" id="IPR050087">
    <property type="entry name" value="AON_synthase_class-II"/>
</dbReference>
<dbReference type="RefSeq" id="WP_039650926.1">
    <property type="nucleotide sequence ID" value="NZ_CP007770.1"/>
</dbReference>
<organism evidence="5 6">
    <name type="scientific">Campylobacter insulaenigrae NCTC 12927</name>
    <dbReference type="NCBI Taxonomy" id="1031564"/>
    <lineage>
        <taxon>Bacteria</taxon>
        <taxon>Pseudomonadati</taxon>
        <taxon>Campylobacterota</taxon>
        <taxon>Epsilonproteobacteria</taxon>
        <taxon>Campylobacterales</taxon>
        <taxon>Campylobacteraceae</taxon>
        <taxon>Campylobacter</taxon>
    </lineage>
</organism>
<dbReference type="GO" id="GO:0030170">
    <property type="term" value="F:pyridoxal phosphate binding"/>
    <property type="evidence" value="ECO:0007669"/>
    <property type="project" value="InterPro"/>
</dbReference>
<dbReference type="Gene3D" id="3.40.640.10">
    <property type="entry name" value="Type I PLP-dependent aspartate aminotransferase-like (Major domain)"/>
    <property type="match status" value="1"/>
</dbReference>
<protein>
    <submittedName>
        <fullName evidence="5">8-amino-7-oxononanoate synthase</fullName>
        <ecNumber evidence="5">2.3.1.47</ecNumber>
    </submittedName>
</protein>
<accession>A0A0A8H2C0</accession>
<evidence type="ECO:0000256" key="2">
    <source>
        <dbReference type="ARBA" id="ARBA00022679"/>
    </source>
</evidence>
<keyword evidence="3" id="KW-0663">Pyridoxal phosphate</keyword>
<gene>
    <name evidence="5" type="primary">bioF</name>
    <name evidence="5" type="ORF">CINS_1332</name>
</gene>
<dbReference type="Proteomes" id="UP000031163">
    <property type="component" value="Chromosome"/>
</dbReference>
<dbReference type="InterPro" id="IPR015421">
    <property type="entry name" value="PyrdxlP-dep_Trfase_major"/>
</dbReference>
<evidence type="ECO:0000256" key="1">
    <source>
        <dbReference type="ARBA" id="ARBA00001933"/>
    </source>
</evidence>
<dbReference type="GeneID" id="74432113"/>
<comment type="cofactor">
    <cofactor evidence="1">
        <name>pyridoxal 5'-phosphate</name>
        <dbReference type="ChEBI" id="CHEBI:597326"/>
    </cofactor>
</comment>
<dbReference type="STRING" id="1031564.CINS_1332"/>
<dbReference type="EC" id="2.3.1.47" evidence="5"/>
<dbReference type="InterPro" id="IPR015424">
    <property type="entry name" value="PyrdxlP-dep_Trfase"/>
</dbReference>
<dbReference type="HOGENOM" id="CLU_015846_11_2_7"/>
<sequence length="374" mass="42428">MQITQILDELKQQDNFRILRSLKHDGKYVIYNEQKLLNLAGNDYLNLSNEKALKQDFLTHLKEFEFSSSSSRSLSGNYAIFDEFESFLEAKLGRKILHFNNGYALNISCLQALASIKNTLFLADKQVHASIIDGLRLGGAKFIRFKHNDIEHLQSLVQKHYKEFENIIIISEALFSMDGDFAPIKEFVSLKKEYKNIKIYIDEAHSVGCFGDNGLGYVNFLGLEKEIDFLVFTFGKAIASMGACMISDEKEFFINKARAFIYSTAIAPINVAWTLHVFKHLHEFNTQRNELLELSTWFKNALASKGAVLGEAYIISFVLGQNTLASKISQKLLEKGVFALAIKEPTVAKNTARIRFSLHAGLVKKDLEKVLEVF</sequence>
<feature type="domain" description="Aminotransferase class I/classII large" evidence="4">
    <location>
        <begin position="35"/>
        <end position="373"/>
    </location>
</feature>
<reference evidence="5 6" key="1">
    <citation type="journal article" date="2014" name="Genome Biol. Evol.">
        <title>Comparative Genomics of the Campylobacter lari Group.</title>
        <authorList>
            <person name="Miller W.G."/>
            <person name="Yee E."/>
            <person name="Chapman M.H."/>
            <person name="Smith T.P."/>
            <person name="Bono J.L."/>
            <person name="Huynh S."/>
            <person name="Parker C.T."/>
            <person name="Vandamme P."/>
            <person name="Luong K."/>
            <person name="Korlach J."/>
        </authorList>
    </citation>
    <scope>NUCLEOTIDE SEQUENCE [LARGE SCALE GENOMIC DNA]</scope>
    <source>
        <strain evidence="5 6">NCTC 12927</strain>
    </source>
</reference>
<dbReference type="InterPro" id="IPR015422">
    <property type="entry name" value="PyrdxlP-dep_Trfase_small"/>
</dbReference>
<evidence type="ECO:0000313" key="6">
    <source>
        <dbReference type="Proteomes" id="UP000031163"/>
    </source>
</evidence>
<evidence type="ECO:0000313" key="5">
    <source>
        <dbReference type="EMBL" id="AJC88288.1"/>
    </source>
</evidence>
<evidence type="ECO:0000256" key="3">
    <source>
        <dbReference type="ARBA" id="ARBA00022898"/>
    </source>
</evidence>
<proteinExistence type="predicted"/>
<dbReference type="AlphaFoldDB" id="A0A0A8H2C0"/>
<dbReference type="InterPro" id="IPR004839">
    <property type="entry name" value="Aminotransferase_I/II_large"/>
</dbReference>
<dbReference type="Gene3D" id="3.90.1150.10">
    <property type="entry name" value="Aspartate Aminotransferase, domain 1"/>
    <property type="match status" value="1"/>
</dbReference>